<feature type="domain" description="F-box/LRR-repeat protein 15/At3g58940/PEG3-like LRR" evidence="2">
    <location>
        <begin position="116"/>
        <end position="330"/>
    </location>
</feature>
<comment type="caution">
    <text evidence="3">The sequence shown here is derived from an EMBL/GenBank/DDBJ whole genome shotgun (WGS) entry which is preliminary data.</text>
</comment>
<evidence type="ECO:0000313" key="4">
    <source>
        <dbReference type="Proteomes" id="UP001140206"/>
    </source>
</evidence>
<dbReference type="Pfam" id="PF00646">
    <property type="entry name" value="F-box"/>
    <property type="match status" value="1"/>
</dbReference>
<dbReference type="Proteomes" id="UP001140206">
    <property type="component" value="Chromosome 5"/>
</dbReference>
<dbReference type="AlphaFoldDB" id="A0AAV8BUC3"/>
<reference evidence="3" key="1">
    <citation type="submission" date="2022-08" db="EMBL/GenBank/DDBJ databases">
        <authorList>
            <person name="Marques A."/>
        </authorList>
    </citation>
    <scope>NUCLEOTIDE SEQUENCE</scope>
    <source>
        <strain evidence="3">RhyPub2mFocal</strain>
        <tissue evidence="3">Leaves</tissue>
    </source>
</reference>
<dbReference type="InterPro" id="IPR001810">
    <property type="entry name" value="F-box_dom"/>
</dbReference>
<proteinExistence type="predicted"/>
<dbReference type="PANTHER" id="PTHR31639">
    <property type="entry name" value="F-BOX PROTEIN-LIKE"/>
    <property type="match status" value="1"/>
</dbReference>
<dbReference type="InterPro" id="IPR036047">
    <property type="entry name" value="F-box-like_dom_sf"/>
</dbReference>
<accession>A0AAV8BUC3</accession>
<evidence type="ECO:0000313" key="3">
    <source>
        <dbReference type="EMBL" id="KAJ4745892.1"/>
    </source>
</evidence>
<dbReference type="Gene3D" id="3.80.10.10">
    <property type="entry name" value="Ribonuclease Inhibitor"/>
    <property type="match status" value="1"/>
</dbReference>
<sequence length="424" mass="49276">MTFCWPQENCGKRSTGEIDRISNLPLEIKENILIRLPVKEAVRTCCLSSNWRLAWTSIPELVYENHSISTSGHVRPEELNECTTKMVEFVDKFLSIHDCSIRKFAIVHVKPCFGALNRWLEILSRRGIEEIQITHLPSYYSWEVPPTFWNLHCLREVELIGCIIALPQAFKGFKLLKSLSLAWLDISEADLSNLIASCPLLENLNLIVSKHGMHIRIDAPMLKHLQLRCLRFKHVCLRTPSLVKAILSLRDDLLNHRESNFIHLLDCLPKLEMLYVGGDLTKYLAYGHDPKLSTKFYHLKILHIVFNFACQRQAAVVRQLFHHAPNLQEIIVSESDMGYSFKPEEWTQNTVFEHLKYVKIRNFNNQKSVLSFVAFLLASTPFLEELHFTHEVEDPKFLQKLLQLKRASKKARIRPPIYLQKEES</sequence>
<evidence type="ECO:0000259" key="1">
    <source>
        <dbReference type="Pfam" id="PF00646"/>
    </source>
</evidence>
<protein>
    <submittedName>
        <fullName evidence="3">F-box/RNI/FBD-like domain protein</fullName>
    </submittedName>
</protein>
<dbReference type="SUPFAM" id="SSF52047">
    <property type="entry name" value="RNI-like"/>
    <property type="match status" value="1"/>
</dbReference>
<name>A0AAV8BUC3_9POAL</name>
<keyword evidence="4" id="KW-1185">Reference proteome</keyword>
<dbReference type="InterPro" id="IPR032675">
    <property type="entry name" value="LRR_dom_sf"/>
</dbReference>
<gene>
    <name evidence="3" type="ORF">LUZ62_080297</name>
</gene>
<dbReference type="InterPro" id="IPR055411">
    <property type="entry name" value="LRR_FXL15/At3g58940/PEG3-like"/>
</dbReference>
<evidence type="ECO:0000259" key="2">
    <source>
        <dbReference type="Pfam" id="PF24758"/>
    </source>
</evidence>
<dbReference type="PANTHER" id="PTHR31639:SF285">
    <property type="entry name" value="OS01G0730200 PROTEIN"/>
    <property type="match status" value="1"/>
</dbReference>
<organism evidence="3 4">
    <name type="scientific">Rhynchospora pubera</name>
    <dbReference type="NCBI Taxonomy" id="906938"/>
    <lineage>
        <taxon>Eukaryota</taxon>
        <taxon>Viridiplantae</taxon>
        <taxon>Streptophyta</taxon>
        <taxon>Embryophyta</taxon>
        <taxon>Tracheophyta</taxon>
        <taxon>Spermatophyta</taxon>
        <taxon>Magnoliopsida</taxon>
        <taxon>Liliopsida</taxon>
        <taxon>Poales</taxon>
        <taxon>Cyperaceae</taxon>
        <taxon>Cyperoideae</taxon>
        <taxon>Rhynchosporeae</taxon>
        <taxon>Rhynchospora</taxon>
    </lineage>
</organism>
<feature type="domain" description="F-box" evidence="1">
    <location>
        <begin position="21"/>
        <end position="59"/>
    </location>
</feature>
<dbReference type="EMBL" id="JAMFTS010000005">
    <property type="protein sequence ID" value="KAJ4745892.1"/>
    <property type="molecule type" value="Genomic_DNA"/>
</dbReference>
<dbReference type="SUPFAM" id="SSF81383">
    <property type="entry name" value="F-box domain"/>
    <property type="match status" value="1"/>
</dbReference>
<dbReference type="Pfam" id="PF24758">
    <property type="entry name" value="LRR_At5g56370"/>
    <property type="match status" value="1"/>
</dbReference>